<evidence type="ECO:0000313" key="4">
    <source>
        <dbReference type="EMBL" id="VFP80419.1"/>
    </source>
</evidence>
<reference evidence="4 5" key="1">
    <citation type="submission" date="2019-02" db="EMBL/GenBank/DDBJ databases">
        <authorList>
            <person name="Manzano-Marin A."/>
            <person name="Manzano-Marin A."/>
        </authorList>
    </citation>
    <scope>NUCLEOTIDE SEQUENCE [LARGE SCALE GENOMIC DNA]</scope>
    <source>
        <strain evidence="4 5">ErCisplendens/pseudotsugae</strain>
    </source>
</reference>
<keyword evidence="3 4" id="KW-0808">Transferase</keyword>
<dbReference type="InterPro" id="IPR029063">
    <property type="entry name" value="SAM-dependent_MTases_sf"/>
</dbReference>
<sequence>MRICLLDESGVINKNNLSTLAARWNLEHDNNTLMALVKKPFHLELQKRNEPLLGGILVNFSSRTQSYRRNFGGGVEEAISKAVGIKRDYYPSILDATAGLARDAFVLAACGCQVQMLERHPVIALLLEDGLRRGYADLEIGSWLRKRLILLNFSNLSVFSTIHPKPDVVYIDPMYPKKKKSALVKKEMRILQHLVGLDEDADSLLKPALALAKDRVVVKRPHYAQSLAGMISDKSIKTKKHRFDIYFSSSL</sequence>
<gene>
    <name evidence="3 4" type="primary">rsmJ</name>
    <name evidence="4" type="ORF">ERCISPPS3390_283</name>
</gene>
<dbReference type="SUPFAM" id="SSF53335">
    <property type="entry name" value="S-adenosyl-L-methionine-dependent methyltransferases"/>
    <property type="match status" value="1"/>
</dbReference>
<evidence type="ECO:0000256" key="2">
    <source>
        <dbReference type="ARBA" id="ARBA00022691"/>
    </source>
</evidence>
<dbReference type="GO" id="GO:0005737">
    <property type="term" value="C:cytoplasm"/>
    <property type="evidence" value="ECO:0007669"/>
    <property type="project" value="UniProtKB-SubCell"/>
</dbReference>
<proteinExistence type="inferred from homology"/>
<organism evidence="4 5">
    <name type="scientific">Candidatus Erwinia haradaeae</name>
    <dbReference type="NCBI Taxonomy" id="1922217"/>
    <lineage>
        <taxon>Bacteria</taxon>
        <taxon>Pseudomonadati</taxon>
        <taxon>Pseudomonadota</taxon>
        <taxon>Gammaproteobacteria</taxon>
        <taxon>Enterobacterales</taxon>
        <taxon>Erwiniaceae</taxon>
        <taxon>Erwinia</taxon>
    </lineage>
</organism>
<dbReference type="PANTHER" id="PTHR36112">
    <property type="entry name" value="RIBOSOMAL RNA SMALL SUBUNIT METHYLTRANSFERASE J"/>
    <property type="match status" value="1"/>
</dbReference>
<evidence type="ECO:0000256" key="3">
    <source>
        <dbReference type="HAMAP-Rule" id="MF_01523"/>
    </source>
</evidence>
<feature type="binding site" evidence="3">
    <location>
        <position position="172"/>
    </location>
    <ligand>
        <name>S-adenosyl-L-methionine</name>
        <dbReference type="ChEBI" id="CHEBI:59789"/>
    </ligand>
</feature>
<dbReference type="RefSeq" id="WP_197095076.1">
    <property type="nucleotide sequence ID" value="NZ_LR217705.1"/>
</dbReference>
<name>A0A451D442_9GAMM</name>
<comment type="function">
    <text evidence="3">Specifically methylates the guanosine in position 1516 of 16S rRNA.</text>
</comment>
<keyword evidence="3" id="KW-0963">Cytoplasm</keyword>
<dbReference type="Gene3D" id="3.40.50.150">
    <property type="entry name" value="Vaccinia Virus protein VP39"/>
    <property type="match status" value="1"/>
</dbReference>
<feature type="binding site" evidence="3">
    <location>
        <begin position="102"/>
        <end position="103"/>
    </location>
    <ligand>
        <name>S-adenosyl-L-methionine</name>
        <dbReference type="ChEBI" id="CHEBI:59789"/>
    </ligand>
</feature>
<comment type="subcellular location">
    <subcellularLocation>
        <location evidence="3">Cytoplasm</location>
    </subcellularLocation>
</comment>
<protein>
    <recommendedName>
        <fullName evidence="3">Ribosomal RNA small subunit methyltransferase J</fullName>
        <ecNumber evidence="3">2.1.1.242</ecNumber>
    </recommendedName>
    <alternativeName>
        <fullName evidence="3">16S rRNA m2G1516 methyltransferase</fullName>
    </alternativeName>
    <alternativeName>
        <fullName evidence="3">rRNA (guanine-N(2)-)-methyltransferase</fullName>
    </alternativeName>
</protein>
<dbReference type="AlphaFoldDB" id="A0A451D442"/>
<evidence type="ECO:0000313" key="5">
    <source>
        <dbReference type="Proteomes" id="UP000294338"/>
    </source>
</evidence>
<dbReference type="GO" id="GO:0008990">
    <property type="term" value="F:rRNA (guanine-N2-)-methyltransferase activity"/>
    <property type="evidence" value="ECO:0007669"/>
    <property type="project" value="UniProtKB-UniRule"/>
</dbReference>
<keyword evidence="3" id="KW-0698">rRNA processing</keyword>
<dbReference type="PANTHER" id="PTHR36112:SF1">
    <property type="entry name" value="RIBOSOMAL RNA SMALL SUBUNIT METHYLTRANSFERASE J"/>
    <property type="match status" value="1"/>
</dbReference>
<comment type="caution">
    <text evidence="3">Lacks conserved residue(s) required for the propagation of feature annotation.</text>
</comment>
<dbReference type="Proteomes" id="UP000294338">
    <property type="component" value="Chromosome 1"/>
</dbReference>
<keyword evidence="2 3" id="KW-0949">S-adenosyl-L-methionine</keyword>
<dbReference type="HAMAP" id="MF_01523">
    <property type="entry name" value="16SrRNA_methyltr_J"/>
    <property type="match status" value="1"/>
</dbReference>
<keyword evidence="1 3" id="KW-0489">Methyltransferase</keyword>
<dbReference type="EMBL" id="LR217705">
    <property type="protein sequence ID" value="VFP80419.1"/>
    <property type="molecule type" value="Genomic_DNA"/>
</dbReference>
<evidence type="ECO:0000256" key="1">
    <source>
        <dbReference type="ARBA" id="ARBA00022603"/>
    </source>
</evidence>
<feature type="binding site" evidence="3">
    <location>
        <begin position="118"/>
        <end position="119"/>
    </location>
    <ligand>
        <name>S-adenosyl-L-methionine</name>
        <dbReference type="ChEBI" id="CHEBI:59789"/>
    </ligand>
</feature>
<dbReference type="Pfam" id="PF04445">
    <property type="entry name" value="SAM_MT"/>
    <property type="match status" value="1"/>
</dbReference>
<dbReference type="EC" id="2.1.1.242" evidence="3"/>
<dbReference type="Gene3D" id="3.40.1630.10">
    <property type="entry name" value="YhiQ-like domain"/>
    <property type="match status" value="1"/>
</dbReference>
<accession>A0A451D442</accession>
<dbReference type="InterPro" id="IPR007536">
    <property type="entry name" value="16SrRNA_methylTrfase_J"/>
</dbReference>
<comment type="catalytic activity">
    <reaction evidence="3">
        <text>guanosine(1516) in 16S rRNA + S-adenosyl-L-methionine = N(2)-methylguanosine(1516) in 16S rRNA + S-adenosyl-L-homocysteine + H(+)</text>
        <dbReference type="Rhea" id="RHEA:43220"/>
        <dbReference type="Rhea" id="RHEA-COMP:10412"/>
        <dbReference type="Rhea" id="RHEA-COMP:10413"/>
        <dbReference type="ChEBI" id="CHEBI:15378"/>
        <dbReference type="ChEBI" id="CHEBI:57856"/>
        <dbReference type="ChEBI" id="CHEBI:59789"/>
        <dbReference type="ChEBI" id="CHEBI:74269"/>
        <dbReference type="ChEBI" id="CHEBI:74481"/>
        <dbReference type="EC" id="2.1.1.242"/>
    </reaction>
</comment>
<comment type="similarity">
    <text evidence="3">Belongs to the methyltransferase superfamily. RsmJ family.</text>
</comment>